<evidence type="ECO:0000313" key="6">
    <source>
        <dbReference type="Proteomes" id="UP001497453"/>
    </source>
</evidence>
<accession>A0ABP1CXM4</accession>
<dbReference type="Proteomes" id="UP001497453">
    <property type="component" value="Chromosome 11"/>
</dbReference>
<gene>
    <name evidence="5" type="ORF">GFSPODELE1_LOCUS2717</name>
</gene>
<dbReference type="Pfam" id="PF06413">
    <property type="entry name" value="Neugrin"/>
    <property type="match status" value="1"/>
</dbReference>
<sequence>MLPIMPQLGRVMRPRTPAMHSYIAFYSTVSGLSRSKWGISGRGPRTLKPLETEEEDFDGEEDTTYDSPFRKKAVRDPTPHQWAAHQATLKKEFPEGWAPPRKLSRDAMDGLRSLHAANPELLTTPVLAEKFRISPEAVRRILKSKWEPSKDKRARLLEKERKSREEWIAQRREEEWQKQKELEEQYRRQKQYFGVNRDDKLSFT</sequence>
<dbReference type="InterPro" id="IPR010487">
    <property type="entry name" value="NGRN/Rrg9"/>
</dbReference>
<name>A0ABP1CXM4_9APHY</name>
<proteinExistence type="inferred from homology"/>
<evidence type="ECO:0000256" key="3">
    <source>
        <dbReference type="ARBA" id="ARBA00013566"/>
    </source>
</evidence>
<evidence type="ECO:0000256" key="2">
    <source>
        <dbReference type="ARBA" id="ARBA00010895"/>
    </source>
</evidence>
<comment type="function">
    <text evidence="1">Required for respiratory activity and maintenance and expression of the mitochondrial genome.</text>
</comment>
<feature type="region of interest" description="Disordered" evidence="4">
    <location>
        <begin position="41"/>
        <end position="65"/>
    </location>
</feature>
<organism evidence="5 6">
    <name type="scientific">Somion occarium</name>
    <dbReference type="NCBI Taxonomy" id="3059160"/>
    <lineage>
        <taxon>Eukaryota</taxon>
        <taxon>Fungi</taxon>
        <taxon>Dikarya</taxon>
        <taxon>Basidiomycota</taxon>
        <taxon>Agaricomycotina</taxon>
        <taxon>Agaricomycetes</taxon>
        <taxon>Polyporales</taxon>
        <taxon>Cerrenaceae</taxon>
        <taxon>Somion</taxon>
    </lineage>
</organism>
<feature type="compositionally biased region" description="Acidic residues" evidence="4">
    <location>
        <begin position="52"/>
        <end position="64"/>
    </location>
</feature>
<comment type="similarity">
    <text evidence="2">Belongs to the RRG9 family.</text>
</comment>
<dbReference type="PANTHER" id="PTHR13475">
    <property type="entry name" value="NEUGRIN"/>
    <property type="match status" value="1"/>
</dbReference>
<reference evidence="6" key="1">
    <citation type="submission" date="2024-04" db="EMBL/GenBank/DDBJ databases">
        <authorList>
            <person name="Shaw F."/>
            <person name="Minotto A."/>
        </authorList>
    </citation>
    <scope>NUCLEOTIDE SEQUENCE [LARGE SCALE GENOMIC DNA]</scope>
</reference>
<protein>
    <recommendedName>
        <fullName evidence="3">Required for respiratory growth protein 9, mitochondrial</fullName>
    </recommendedName>
</protein>
<dbReference type="EMBL" id="OZ037954">
    <property type="protein sequence ID" value="CAL1699517.1"/>
    <property type="molecule type" value="Genomic_DNA"/>
</dbReference>
<evidence type="ECO:0000256" key="1">
    <source>
        <dbReference type="ARBA" id="ARBA00003548"/>
    </source>
</evidence>
<evidence type="ECO:0000313" key="5">
    <source>
        <dbReference type="EMBL" id="CAL1699517.1"/>
    </source>
</evidence>
<dbReference type="PANTHER" id="PTHR13475:SF3">
    <property type="entry name" value="NEUGRIN"/>
    <property type="match status" value="1"/>
</dbReference>
<keyword evidence="6" id="KW-1185">Reference proteome</keyword>
<evidence type="ECO:0000256" key="4">
    <source>
        <dbReference type="SAM" id="MobiDB-lite"/>
    </source>
</evidence>